<evidence type="ECO:0000256" key="2">
    <source>
        <dbReference type="SAM" id="SignalP"/>
    </source>
</evidence>
<dbReference type="RefSeq" id="WP_146447508.1">
    <property type="nucleotide sequence ID" value="NZ_SJPS01000001.1"/>
</dbReference>
<dbReference type="Pfam" id="PF03781">
    <property type="entry name" value="FGE-sulfatase"/>
    <property type="match status" value="1"/>
</dbReference>
<dbReference type="InterPro" id="IPR005532">
    <property type="entry name" value="SUMF_dom"/>
</dbReference>
<dbReference type="PANTHER" id="PTHR23150">
    <property type="entry name" value="SULFATASE MODIFYING FACTOR 1, 2"/>
    <property type="match status" value="1"/>
</dbReference>
<evidence type="ECO:0000259" key="3">
    <source>
        <dbReference type="Pfam" id="PF03781"/>
    </source>
</evidence>
<dbReference type="InterPro" id="IPR051043">
    <property type="entry name" value="Sulfatase_Mod_Factor_Kinase"/>
</dbReference>
<evidence type="ECO:0000313" key="5">
    <source>
        <dbReference type="Proteomes" id="UP000318437"/>
    </source>
</evidence>
<keyword evidence="2" id="KW-0732">Signal</keyword>
<keyword evidence="5" id="KW-1185">Reference proteome</keyword>
<dbReference type="Proteomes" id="UP000318437">
    <property type="component" value="Unassembled WGS sequence"/>
</dbReference>
<comment type="caution">
    <text evidence="4">The sequence shown here is derived from an EMBL/GenBank/DDBJ whole genome shotgun (WGS) entry which is preliminary data.</text>
</comment>
<dbReference type="InterPro" id="IPR016187">
    <property type="entry name" value="CTDL_fold"/>
</dbReference>
<dbReference type="AlphaFoldDB" id="A0A5C6D0Y2"/>
<gene>
    <name evidence="4" type="ORF">Pla144_02620</name>
</gene>
<feature type="compositionally biased region" description="Polar residues" evidence="1">
    <location>
        <begin position="202"/>
        <end position="224"/>
    </location>
</feature>
<evidence type="ECO:0000313" key="4">
    <source>
        <dbReference type="EMBL" id="TWU29484.1"/>
    </source>
</evidence>
<proteinExistence type="predicted"/>
<dbReference type="EMBL" id="SJPS01000001">
    <property type="protein sequence ID" value="TWU29484.1"/>
    <property type="molecule type" value="Genomic_DNA"/>
</dbReference>
<feature type="region of interest" description="Disordered" evidence="1">
    <location>
        <begin position="202"/>
        <end position="236"/>
    </location>
</feature>
<name>A0A5C6D0Y2_9BACT</name>
<dbReference type="PANTHER" id="PTHR23150:SF19">
    <property type="entry name" value="FORMYLGLYCINE-GENERATING ENZYME"/>
    <property type="match status" value="1"/>
</dbReference>
<protein>
    <submittedName>
        <fullName evidence="4">Formylglycine-generating sulfatase enzyme</fullName>
    </submittedName>
</protein>
<sequence length="353" mass="37992" precursor="true">MKVSTASFLFVLATLVSAVNAAVTFDWATVGNPGNLGDRQYVQGQGSFGAVNYVYRISKHEVTNAQYTEFLNAIDPMGSKPNLGGSDPFLYTHFMFTNANGGINFNGGAANGSKYQVKPGRDNNPVTFVSFFDAMRFTNWLQNGQGSGSTESGVYTIGSGYSEIRNPSATYFIPSEDEWYKAAYHKNDGVTANYWRFPTSTHATPYSDQPPGSGSPTQSNTMNSRNDDGIANGYDDGYAVTGSTSTSSTQNYLTDVGAYTASLSPYGTFDQGGNVLEWNEAAIFQSSFSRGLRGGNWTCSSSCSIASPPLYSYTGTESEVIGFRVASAVPEPSTNLLVAFATLGLMIWRRRLG</sequence>
<evidence type="ECO:0000256" key="1">
    <source>
        <dbReference type="SAM" id="MobiDB-lite"/>
    </source>
</evidence>
<reference evidence="4 5" key="1">
    <citation type="submission" date="2019-02" db="EMBL/GenBank/DDBJ databases">
        <title>Deep-cultivation of Planctomycetes and their phenomic and genomic characterization uncovers novel biology.</title>
        <authorList>
            <person name="Wiegand S."/>
            <person name="Jogler M."/>
            <person name="Boedeker C."/>
            <person name="Pinto D."/>
            <person name="Vollmers J."/>
            <person name="Rivas-Marin E."/>
            <person name="Kohn T."/>
            <person name="Peeters S.H."/>
            <person name="Heuer A."/>
            <person name="Rast P."/>
            <person name="Oberbeckmann S."/>
            <person name="Bunk B."/>
            <person name="Jeske O."/>
            <person name="Meyerdierks A."/>
            <person name="Storesund J.E."/>
            <person name="Kallscheuer N."/>
            <person name="Luecker S."/>
            <person name="Lage O.M."/>
            <person name="Pohl T."/>
            <person name="Merkel B.J."/>
            <person name="Hornburger P."/>
            <person name="Mueller R.-W."/>
            <person name="Bruemmer F."/>
            <person name="Labrenz M."/>
            <person name="Spormann A.M."/>
            <person name="Op Den Camp H."/>
            <person name="Overmann J."/>
            <person name="Amann R."/>
            <person name="Jetten M.S.M."/>
            <person name="Mascher T."/>
            <person name="Medema M.H."/>
            <person name="Devos D.P."/>
            <person name="Kaster A.-K."/>
            <person name="Ovreas L."/>
            <person name="Rohde M."/>
            <person name="Galperin M.Y."/>
            <person name="Jogler C."/>
        </authorList>
    </citation>
    <scope>NUCLEOTIDE SEQUENCE [LARGE SCALE GENOMIC DNA]</scope>
    <source>
        <strain evidence="4 5">Pla144</strain>
    </source>
</reference>
<organism evidence="4 5">
    <name type="scientific">Bythopirellula polymerisocia</name>
    <dbReference type="NCBI Taxonomy" id="2528003"/>
    <lineage>
        <taxon>Bacteria</taxon>
        <taxon>Pseudomonadati</taxon>
        <taxon>Planctomycetota</taxon>
        <taxon>Planctomycetia</taxon>
        <taxon>Pirellulales</taxon>
        <taxon>Lacipirellulaceae</taxon>
        <taxon>Bythopirellula</taxon>
    </lineage>
</organism>
<dbReference type="InterPro" id="IPR042095">
    <property type="entry name" value="SUMF_sf"/>
</dbReference>
<feature type="signal peptide" evidence="2">
    <location>
        <begin position="1"/>
        <end position="21"/>
    </location>
</feature>
<dbReference type="OrthoDB" id="581243at2"/>
<dbReference type="SUPFAM" id="SSF56436">
    <property type="entry name" value="C-type lectin-like"/>
    <property type="match status" value="1"/>
</dbReference>
<feature type="chain" id="PRO_5022671037" evidence="2">
    <location>
        <begin position="22"/>
        <end position="353"/>
    </location>
</feature>
<dbReference type="Gene3D" id="3.90.1580.10">
    <property type="entry name" value="paralog of FGE (formylglycine-generating enzyme)"/>
    <property type="match status" value="1"/>
</dbReference>
<dbReference type="GO" id="GO:0120147">
    <property type="term" value="F:formylglycine-generating oxidase activity"/>
    <property type="evidence" value="ECO:0007669"/>
    <property type="project" value="TreeGrafter"/>
</dbReference>
<accession>A0A5C6D0Y2</accession>
<feature type="domain" description="Sulfatase-modifying factor enzyme-like" evidence="3">
    <location>
        <begin position="55"/>
        <end position="326"/>
    </location>
</feature>